<keyword evidence="1" id="KW-0547">Nucleotide-binding</keyword>
<dbReference type="InterPro" id="IPR001650">
    <property type="entry name" value="Helicase_C-like"/>
</dbReference>
<dbReference type="Gene3D" id="3.30.870.10">
    <property type="entry name" value="Endonuclease Chain A"/>
    <property type="match status" value="1"/>
</dbReference>
<dbReference type="SMART" id="SM00487">
    <property type="entry name" value="DEXDc"/>
    <property type="match status" value="1"/>
</dbReference>
<dbReference type="Pfam" id="PF04851">
    <property type="entry name" value="ResIII"/>
    <property type="match status" value="1"/>
</dbReference>
<dbReference type="AlphaFoldDB" id="A0A162FBR3"/>
<dbReference type="STRING" id="55758.MBFIL_16660"/>
<dbReference type="GO" id="GO:0016787">
    <property type="term" value="F:hydrolase activity"/>
    <property type="evidence" value="ECO:0007669"/>
    <property type="project" value="UniProtKB-KW"/>
</dbReference>
<dbReference type="Proteomes" id="UP000077066">
    <property type="component" value="Unassembled WGS sequence"/>
</dbReference>
<dbReference type="OrthoDB" id="11644at2157"/>
<evidence type="ECO:0000259" key="5">
    <source>
        <dbReference type="PROSITE" id="PS51192"/>
    </source>
</evidence>
<sequence length="680" mass="78088">MVLEDINIKIKYDSDKDDMISDFYIPVLSNSQKYCRLSGFFSSSSLATVARGMENFIKNNGKMYLICSAILSKEDISIIEETNENPSKILESYLINSLDDIEDEFIKDHVAALGWMLANNNLEIKIAIVSEKGGMFHQKVGILEDDEGNAISFSGSNNETANGLKYNVEDFKVFKNWDNGQKEYFEQDYESFNNYWNGLSERTKVINLPEAIAEKIIEIAPNHIDEINLNNYSSKPVNDVNTDEKIVLRDYQKEAIENWWENGKKGILEMATGTGKTLTALSCFSKIFHENENLITVIACPQSHLIDQWIKDVKKFYKGQIIVASSKNHKWKTQIKNLIINSILDIEKNFVIVTTHKTLSSVYFIENIKKSKAKLLLIVDEVHGIGSLKQLKALDDSYNYRLGLSATPERWFDNEGTNYIMKYFGGVVFEFNIGDALNTINSGTGEYYLTPYIYKPILVDLNSEEFELYEYLTAGIANILNSEKKDRSKLDSYCFKRQGILNNAEEKYEKLIGILDENKNIKDLIVFCSPQQIDKVQKILNDKKITQHKFTNAEKVRKEEKYGGFTERDYLIKKFEDGSYKALVAMKCLDEGVDIPSARNAIIMSSTSNPREHVQRRGRILRHFQGKKEAIIYDMLVFPDDGSEISSKIIKKEAERYREFAINAKNSMKCIEFLKKNIMR</sequence>
<protein>
    <submittedName>
        <fullName evidence="7">ATP-dependent RNA helicase DbpA</fullName>
        <ecNumber evidence="7">3.6.4.13</ecNumber>
    </submittedName>
</protein>
<dbReference type="SMART" id="SM00490">
    <property type="entry name" value="HELICc"/>
    <property type="match status" value="1"/>
</dbReference>
<dbReference type="GO" id="GO:0003677">
    <property type="term" value="F:DNA binding"/>
    <property type="evidence" value="ECO:0007669"/>
    <property type="project" value="InterPro"/>
</dbReference>
<dbReference type="PROSITE" id="PS51194">
    <property type="entry name" value="HELICASE_CTER"/>
    <property type="match status" value="1"/>
</dbReference>
<feature type="domain" description="Helicase ATP-binding" evidence="5">
    <location>
        <begin position="257"/>
        <end position="426"/>
    </location>
</feature>
<dbReference type="InterPro" id="IPR027417">
    <property type="entry name" value="P-loop_NTPase"/>
</dbReference>
<dbReference type="CDD" id="cd17926">
    <property type="entry name" value="DEXHc_RE"/>
    <property type="match status" value="1"/>
</dbReference>
<evidence type="ECO:0000313" key="8">
    <source>
        <dbReference type="Proteomes" id="UP000077066"/>
    </source>
</evidence>
<dbReference type="PROSITE" id="PS51192">
    <property type="entry name" value="HELICASE_ATP_BIND_1"/>
    <property type="match status" value="1"/>
</dbReference>
<keyword evidence="3 7" id="KW-0347">Helicase</keyword>
<keyword evidence="8" id="KW-1185">Reference proteome</keyword>
<dbReference type="PANTHER" id="PTHR11274:SF0">
    <property type="entry name" value="GENERAL TRANSCRIPTION AND DNA REPAIR FACTOR IIH HELICASE SUBUNIT XPB"/>
    <property type="match status" value="1"/>
</dbReference>
<evidence type="ECO:0000313" key="7">
    <source>
        <dbReference type="EMBL" id="KZX10675.1"/>
    </source>
</evidence>
<dbReference type="InterPro" id="IPR014001">
    <property type="entry name" value="Helicase_ATP-bd"/>
</dbReference>
<evidence type="ECO:0000259" key="6">
    <source>
        <dbReference type="PROSITE" id="PS51194"/>
    </source>
</evidence>
<dbReference type="EMBL" id="LWMT01000266">
    <property type="protein sequence ID" value="KZX10675.1"/>
    <property type="molecule type" value="Genomic_DNA"/>
</dbReference>
<dbReference type="InterPro" id="IPR050615">
    <property type="entry name" value="ATP-dep_DNA_Helicase"/>
</dbReference>
<evidence type="ECO:0000256" key="3">
    <source>
        <dbReference type="ARBA" id="ARBA00022806"/>
    </source>
</evidence>
<dbReference type="CDD" id="cd09179">
    <property type="entry name" value="PLDc_N_DEXD_a"/>
    <property type="match status" value="1"/>
</dbReference>
<dbReference type="EC" id="3.6.4.13" evidence="7"/>
<feature type="domain" description="Helicase C-terminal" evidence="6">
    <location>
        <begin position="507"/>
        <end position="668"/>
    </location>
</feature>
<keyword evidence="4" id="KW-0067">ATP-binding</keyword>
<keyword evidence="2 7" id="KW-0378">Hydrolase</keyword>
<proteinExistence type="predicted"/>
<reference evidence="7 8" key="1">
    <citation type="submission" date="2016-04" db="EMBL/GenBank/DDBJ databases">
        <title>Genome sequence of Methanobrevibacter filiformis DSM 11501.</title>
        <authorList>
            <person name="Poehlein A."/>
            <person name="Seedorf H."/>
            <person name="Daniel R."/>
        </authorList>
    </citation>
    <scope>NUCLEOTIDE SEQUENCE [LARGE SCALE GENOMIC DNA]</scope>
    <source>
        <strain evidence="7 8">DSM 11501</strain>
    </source>
</reference>
<evidence type="ECO:0000256" key="4">
    <source>
        <dbReference type="ARBA" id="ARBA00022840"/>
    </source>
</evidence>
<evidence type="ECO:0000256" key="2">
    <source>
        <dbReference type="ARBA" id="ARBA00022801"/>
    </source>
</evidence>
<accession>A0A162FBR3</accession>
<dbReference type="Pfam" id="PF00271">
    <property type="entry name" value="Helicase_C"/>
    <property type="match status" value="1"/>
</dbReference>
<organism evidence="7 8">
    <name type="scientific">Methanobrevibacter filiformis</name>
    <dbReference type="NCBI Taxonomy" id="55758"/>
    <lineage>
        <taxon>Archaea</taxon>
        <taxon>Methanobacteriati</taxon>
        <taxon>Methanobacteriota</taxon>
        <taxon>Methanomada group</taxon>
        <taxon>Methanobacteria</taxon>
        <taxon>Methanobacteriales</taxon>
        <taxon>Methanobacteriaceae</taxon>
        <taxon>Methanobrevibacter</taxon>
    </lineage>
</organism>
<dbReference type="GO" id="GO:0005524">
    <property type="term" value="F:ATP binding"/>
    <property type="evidence" value="ECO:0007669"/>
    <property type="project" value="UniProtKB-KW"/>
</dbReference>
<name>A0A162FBR3_9EURY</name>
<gene>
    <name evidence="7" type="primary">dbpA_3</name>
    <name evidence="7" type="ORF">MBFIL_16660</name>
</gene>
<dbReference type="InterPro" id="IPR006935">
    <property type="entry name" value="Helicase/UvrB_N"/>
</dbReference>
<dbReference type="SUPFAM" id="SSF52540">
    <property type="entry name" value="P-loop containing nucleoside triphosphate hydrolases"/>
    <property type="match status" value="1"/>
</dbReference>
<dbReference type="GO" id="GO:0140097">
    <property type="term" value="F:catalytic activity, acting on DNA"/>
    <property type="evidence" value="ECO:0007669"/>
    <property type="project" value="UniProtKB-ARBA"/>
</dbReference>
<dbReference type="PATRIC" id="fig|55758.3.peg.1878"/>
<comment type="caution">
    <text evidence="7">The sequence shown here is derived from an EMBL/GenBank/DDBJ whole genome shotgun (WGS) entry which is preliminary data.</text>
</comment>
<dbReference type="RefSeq" id="WP_066973561.1">
    <property type="nucleotide sequence ID" value="NZ_LWMT01000266.1"/>
</dbReference>
<dbReference type="GO" id="GO:0003724">
    <property type="term" value="F:RNA helicase activity"/>
    <property type="evidence" value="ECO:0007669"/>
    <property type="project" value="UniProtKB-EC"/>
</dbReference>
<dbReference type="PANTHER" id="PTHR11274">
    <property type="entry name" value="RAD25/XP-B DNA REPAIR HELICASE"/>
    <property type="match status" value="1"/>
</dbReference>
<evidence type="ECO:0000256" key="1">
    <source>
        <dbReference type="ARBA" id="ARBA00022741"/>
    </source>
</evidence>
<dbReference type="Gene3D" id="3.40.50.300">
    <property type="entry name" value="P-loop containing nucleotide triphosphate hydrolases"/>
    <property type="match status" value="2"/>
</dbReference>